<proteinExistence type="predicted"/>
<organism evidence="2 3">
    <name type="scientific">Aspergillus pseudodeflectus</name>
    <dbReference type="NCBI Taxonomy" id="176178"/>
    <lineage>
        <taxon>Eukaryota</taxon>
        <taxon>Fungi</taxon>
        <taxon>Dikarya</taxon>
        <taxon>Ascomycota</taxon>
        <taxon>Pezizomycotina</taxon>
        <taxon>Eurotiomycetes</taxon>
        <taxon>Eurotiomycetidae</taxon>
        <taxon>Eurotiales</taxon>
        <taxon>Aspergillaceae</taxon>
        <taxon>Aspergillus</taxon>
        <taxon>Aspergillus subgen. Nidulantes</taxon>
    </lineage>
</organism>
<evidence type="ECO:0000313" key="3">
    <source>
        <dbReference type="Proteomes" id="UP001610444"/>
    </source>
</evidence>
<feature type="signal peptide" evidence="1">
    <location>
        <begin position="1"/>
        <end position="23"/>
    </location>
</feature>
<sequence>MPEFSRIIMSHSVLLSSTGMASCLKLSAVVGTEYALGSISFVHCSQGQFHFHPANSPQQPKDRGRPKANGNRSAIHVCRFEAQTCSHHVV</sequence>
<keyword evidence="1" id="KW-0732">Signal</keyword>
<dbReference type="PROSITE" id="PS51257">
    <property type="entry name" value="PROKAR_LIPOPROTEIN"/>
    <property type="match status" value="1"/>
</dbReference>
<accession>A0ABR4KVG2</accession>
<gene>
    <name evidence="2" type="ORF">BJX68DRAFT_231783</name>
</gene>
<keyword evidence="3" id="KW-1185">Reference proteome</keyword>
<evidence type="ECO:0000256" key="1">
    <source>
        <dbReference type="SAM" id="SignalP"/>
    </source>
</evidence>
<comment type="caution">
    <text evidence="2">The sequence shown here is derived from an EMBL/GenBank/DDBJ whole genome shotgun (WGS) entry which is preliminary data.</text>
</comment>
<protein>
    <recommendedName>
        <fullName evidence="4">Secreted protein</fullName>
    </recommendedName>
</protein>
<evidence type="ECO:0008006" key="4">
    <source>
        <dbReference type="Google" id="ProtNLM"/>
    </source>
</evidence>
<dbReference type="GeneID" id="98154554"/>
<reference evidence="2 3" key="1">
    <citation type="submission" date="2024-07" db="EMBL/GenBank/DDBJ databases">
        <title>Section-level genome sequencing and comparative genomics of Aspergillus sections Usti and Cavernicolus.</title>
        <authorList>
            <consortium name="Lawrence Berkeley National Laboratory"/>
            <person name="Nybo J.L."/>
            <person name="Vesth T.C."/>
            <person name="Theobald S."/>
            <person name="Frisvad J.C."/>
            <person name="Larsen T.O."/>
            <person name="Kjaerboelling I."/>
            <person name="Rothschild-Mancinelli K."/>
            <person name="Lyhne E.K."/>
            <person name="Kogle M.E."/>
            <person name="Barry K."/>
            <person name="Clum A."/>
            <person name="Na H."/>
            <person name="Ledsgaard L."/>
            <person name="Lin J."/>
            <person name="Lipzen A."/>
            <person name="Kuo A."/>
            <person name="Riley R."/>
            <person name="Mondo S."/>
            <person name="LaButti K."/>
            <person name="Haridas S."/>
            <person name="Pangalinan J."/>
            <person name="Salamov A.A."/>
            <person name="Simmons B.A."/>
            <person name="Magnuson J.K."/>
            <person name="Chen J."/>
            <person name="Drula E."/>
            <person name="Henrissat B."/>
            <person name="Wiebenga A."/>
            <person name="Lubbers R.J."/>
            <person name="Gomes A.C."/>
            <person name="Macurrencykelacurrency M.R."/>
            <person name="Stajich J."/>
            <person name="Grigoriev I.V."/>
            <person name="Mortensen U.H."/>
            <person name="De vries R.P."/>
            <person name="Baker S.E."/>
            <person name="Andersen M.R."/>
        </authorList>
    </citation>
    <scope>NUCLEOTIDE SEQUENCE [LARGE SCALE GENOMIC DNA]</scope>
    <source>
        <strain evidence="2 3">CBS 756.74</strain>
    </source>
</reference>
<dbReference type="EMBL" id="JBFXLR010000010">
    <property type="protein sequence ID" value="KAL2855223.1"/>
    <property type="molecule type" value="Genomic_DNA"/>
</dbReference>
<feature type="chain" id="PRO_5045241871" description="Secreted protein" evidence="1">
    <location>
        <begin position="24"/>
        <end position="90"/>
    </location>
</feature>
<name>A0ABR4KVG2_9EURO</name>
<evidence type="ECO:0000313" key="2">
    <source>
        <dbReference type="EMBL" id="KAL2855223.1"/>
    </source>
</evidence>
<dbReference type="Proteomes" id="UP001610444">
    <property type="component" value="Unassembled WGS sequence"/>
</dbReference>
<dbReference type="RefSeq" id="XP_070901879.1">
    <property type="nucleotide sequence ID" value="XM_071039390.1"/>
</dbReference>